<dbReference type="Pfam" id="PF14321">
    <property type="entry name" value="DUF4382"/>
    <property type="match status" value="1"/>
</dbReference>
<dbReference type="AlphaFoldDB" id="A0A7D4NS77"/>
<feature type="signal peptide" evidence="1">
    <location>
        <begin position="1"/>
        <end position="23"/>
    </location>
</feature>
<name>A0A7D4NS77_9GAMM</name>
<feature type="domain" description="DUF4382" evidence="2">
    <location>
        <begin position="36"/>
        <end position="188"/>
    </location>
</feature>
<dbReference type="EMBL" id="CP054020">
    <property type="protein sequence ID" value="QKI89717.1"/>
    <property type="molecule type" value="Genomic_DNA"/>
</dbReference>
<accession>A0A7D4NS77</accession>
<organism evidence="3 4">
    <name type="scientific">Thiomicrorhabdus xiamenensis</name>
    <dbReference type="NCBI Taxonomy" id="2739063"/>
    <lineage>
        <taxon>Bacteria</taxon>
        <taxon>Pseudomonadati</taxon>
        <taxon>Pseudomonadota</taxon>
        <taxon>Gammaproteobacteria</taxon>
        <taxon>Thiotrichales</taxon>
        <taxon>Piscirickettsiaceae</taxon>
        <taxon>Thiomicrorhabdus</taxon>
    </lineage>
</organism>
<sequence>MTNLSHIKTAKKLLLASLLPAMMLTGCGGGDSSSGSGTVSFSLTDAPIDSAKEVWITITGLSVQQGDDEWEDFVFDVPKKIDLLTLQGVQKESLLSEEPLPSGEYTQIRLDVVLDDPKEDPADYDTYIVTNDGVPHVLAGPSFEQTGLKIVAEDSLSVPENGHVAFTIDFDVRKSIVAQGNGEYKLKPVLRIEQDNSIGHIEGTVGATLMSECIAPENTGDTTYVASPVVYAFNGTYDLLELEGIEEVSSSLISYNSDSSAYEFEVGYLPAGSYSVAFNCVISETTTNAETGEVTTTDTNDYRAVEPVEVFEGEITTGVSLEVPADPAPEEPAA</sequence>
<keyword evidence="1" id="KW-0732">Signal</keyword>
<dbReference type="InterPro" id="IPR025491">
    <property type="entry name" value="DUF4382"/>
</dbReference>
<dbReference type="RefSeq" id="WP_173285793.1">
    <property type="nucleotide sequence ID" value="NZ_CP054020.1"/>
</dbReference>
<proteinExistence type="predicted"/>
<evidence type="ECO:0000313" key="3">
    <source>
        <dbReference type="EMBL" id="QKI89717.1"/>
    </source>
</evidence>
<evidence type="ECO:0000259" key="2">
    <source>
        <dbReference type="Pfam" id="PF14321"/>
    </source>
</evidence>
<evidence type="ECO:0000256" key="1">
    <source>
        <dbReference type="SAM" id="SignalP"/>
    </source>
</evidence>
<dbReference type="KEGG" id="txa:HQN79_09110"/>
<keyword evidence="4" id="KW-1185">Reference proteome</keyword>
<evidence type="ECO:0000313" key="4">
    <source>
        <dbReference type="Proteomes" id="UP000504724"/>
    </source>
</evidence>
<dbReference type="Proteomes" id="UP000504724">
    <property type="component" value="Chromosome"/>
</dbReference>
<protein>
    <submittedName>
        <fullName evidence="3">DUF4382 domain-containing protein</fullName>
    </submittedName>
</protein>
<feature type="chain" id="PRO_5028916318" evidence="1">
    <location>
        <begin position="24"/>
        <end position="334"/>
    </location>
</feature>
<gene>
    <name evidence="3" type="ORF">HQN79_09110</name>
</gene>
<reference evidence="3 4" key="1">
    <citation type="submission" date="2020-05" db="EMBL/GenBank/DDBJ databases">
        <title>Thiomicrorhabdus sediminis sp.nov. and Thiomicrorhabdus xiamenensis sp.nov., novel sulfur-oxidizing bacteria isolated from coastal sediment.</title>
        <authorList>
            <person name="Liu X."/>
        </authorList>
    </citation>
    <scope>NUCLEOTIDE SEQUENCE [LARGE SCALE GENOMIC DNA]</scope>
    <source>
        <strain evidence="3 4">G2</strain>
    </source>
</reference>